<dbReference type="EMBL" id="CAFB01000034">
    <property type="protein sequence ID" value="CCD28768.1"/>
    <property type="molecule type" value="Genomic_DNA"/>
</dbReference>
<proteinExistence type="predicted"/>
<dbReference type="PANTHER" id="PTHR37953">
    <property type="entry name" value="UPF0127 PROTEIN MJ1496"/>
    <property type="match status" value="1"/>
</dbReference>
<dbReference type="AlphaFoldDB" id="G2J7M3"/>
<evidence type="ECO:0000313" key="1">
    <source>
        <dbReference type="EMBL" id="CCD28768.1"/>
    </source>
</evidence>
<dbReference type="Gene3D" id="2.60.120.1140">
    <property type="entry name" value="Protein of unknown function DUF192"/>
    <property type="match status" value="1"/>
</dbReference>
<comment type="caution">
    <text evidence="1">The sequence shown here is derived from an EMBL/GenBank/DDBJ whole genome shotgun (WGS) entry which is preliminary data.</text>
</comment>
<dbReference type="eggNOG" id="COG1430">
    <property type="taxonomic scope" value="Bacteria"/>
</dbReference>
<dbReference type="Proteomes" id="UP000054051">
    <property type="component" value="Unassembled WGS sequence"/>
</dbReference>
<dbReference type="InterPro" id="IPR038695">
    <property type="entry name" value="Saro_0823-like_sf"/>
</dbReference>
<sequence length="144" mass="16033">MLIGAWLLASTANAQGALSPEQKILPVVHLSVGAYSVKAEIAENDADRARGLMFRTFLKPDNGMLFVFDRTDQYCFWMRNTKIPLSIAFIDEAGIIANMDEMQPGTLNSHCPVRPVRYALEMNSGWYASKDVKPGTKIDGLPRR</sequence>
<protein>
    <submittedName>
        <fullName evidence="1">Putative lipoprotein</fullName>
    </submittedName>
</protein>
<keyword evidence="1" id="KW-0449">Lipoprotein</keyword>
<dbReference type="PANTHER" id="PTHR37953:SF1">
    <property type="entry name" value="UPF0127 PROTEIN MJ1496"/>
    <property type="match status" value="1"/>
</dbReference>
<name>G2J7M3_9BURK</name>
<accession>G2J7M3</accession>
<evidence type="ECO:0000313" key="2">
    <source>
        <dbReference type="Proteomes" id="UP000054051"/>
    </source>
</evidence>
<gene>
    <name evidence="1" type="ORF">CAGGBEG34_180074</name>
</gene>
<reference evidence="1 2" key="1">
    <citation type="submission" date="2011-08" db="EMBL/GenBank/DDBJ databases">
        <title>The genome of the obligate endobacterium of an arbuscular mycorrhizal fungus reveals an interphylum network of nutritional interactions.</title>
        <authorList>
            <person name="Ghignone S."/>
            <person name="Salvioli A."/>
            <person name="Anca I."/>
            <person name="Lumini E."/>
            <person name="Ortu G."/>
            <person name="Petiti L."/>
            <person name="Cruveiller S."/>
            <person name="Bianciotto V."/>
            <person name="Piffanelli P."/>
            <person name="Lanfranco L."/>
            <person name="Bonfante P."/>
        </authorList>
    </citation>
    <scope>NUCLEOTIDE SEQUENCE [LARGE SCALE GENOMIC DNA]</scope>
    <source>
        <strain evidence="1 2">BEG34</strain>
    </source>
</reference>
<dbReference type="Pfam" id="PF02643">
    <property type="entry name" value="DUF192"/>
    <property type="match status" value="1"/>
</dbReference>
<dbReference type="InterPro" id="IPR003795">
    <property type="entry name" value="DUF192"/>
</dbReference>
<keyword evidence="2" id="KW-1185">Reference proteome</keyword>
<organism evidence="1 2">
    <name type="scientific">Candidatus Glomeribacter gigasporarum BEG34</name>
    <dbReference type="NCBI Taxonomy" id="1070319"/>
    <lineage>
        <taxon>Bacteria</taxon>
        <taxon>Pseudomonadati</taxon>
        <taxon>Pseudomonadota</taxon>
        <taxon>Betaproteobacteria</taxon>
        <taxon>Burkholderiales</taxon>
        <taxon>Burkholderiaceae</taxon>
        <taxon>Candidatus Glomeribacter</taxon>
    </lineage>
</organism>